<evidence type="ECO:0000313" key="1">
    <source>
        <dbReference type="EMBL" id="KAG6396494.1"/>
    </source>
</evidence>
<reference evidence="1" key="1">
    <citation type="submission" date="2018-01" db="EMBL/GenBank/DDBJ databases">
        <authorList>
            <person name="Mao J.F."/>
        </authorList>
    </citation>
    <scope>NUCLEOTIDE SEQUENCE</scope>
    <source>
        <strain evidence="1">Huo1</strain>
        <tissue evidence="1">Leaf</tissue>
    </source>
</reference>
<dbReference type="EMBL" id="PNBA02000016">
    <property type="protein sequence ID" value="KAG6396494.1"/>
    <property type="molecule type" value="Genomic_DNA"/>
</dbReference>
<sequence>MPRSLKDSASSLLLSAAATEEKLFLVEKQTGLTHWFDPEVNSWSDGIALNPSQPIQSCHVSYSSSAGLILVGICPIEDGETIKMWRIGENDFSIEEIGEMSEYFVAGLKSDSEDFSIDVRLAENFVLVYNSLQRRSWDRRVGESHDDEELAIRGGLSELTRPSSDESFDFCCPRG</sequence>
<dbReference type="Proteomes" id="UP000298416">
    <property type="component" value="Unassembled WGS sequence"/>
</dbReference>
<evidence type="ECO:0000313" key="2">
    <source>
        <dbReference type="Proteomes" id="UP000298416"/>
    </source>
</evidence>
<organism evidence="1">
    <name type="scientific">Salvia splendens</name>
    <name type="common">Scarlet sage</name>
    <dbReference type="NCBI Taxonomy" id="180675"/>
    <lineage>
        <taxon>Eukaryota</taxon>
        <taxon>Viridiplantae</taxon>
        <taxon>Streptophyta</taxon>
        <taxon>Embryophyta</taxon>
        <taxon>Tracheophyta</taxon>
        <taxon>Spermatophyta</taxon>
        <taxon>Magnoliopsida</taxon>
        <taxon>eudicotyledons</taxon>
        <taxon>Gunneridae</taxon>
        <taxon>Pentapetalae</taxon>
        <taxon>asterids</taxon>
        <taxon>lamiids</taxon>
        <taxon>Lamiales</taxon>
        <taxon>Lamiaceae</taxon>
        <taxon>Nepetoideae</taxon>
        <taxon>Mentheae</taxon>
        <taxon>Salviinae</taxon>
        <taxon>Salvia</taxon>
        <taxon>Salvia subgen. Calosphace</taxon>
        <taxon>core Calosphace</taxon>
    </lineage>
</organism>
<accession>A0A8X8ZA08</accession>
<gene>
    <name evidence="1" type="ORF">SASPL_142645</name>
</gene>
<comment type="caution">
    <text evidence="1">The sequence shown here is derived from an EMBL/GenBank/DDBJ whole genome shotgun (WGS) entry which is preliminary data.</text>
</comment>
<name>A0A8X8ZA08_SALSN</name>
<dbReference type="AlphaFoldDB" id="A0A8X8ZA08"/>
<reference evidence="1" key="2">
    <citation type="submission" date="2020-08" db="EMBL/GenBank/DDBJ databases">
        <title>Plant Genome Project.</title>
        <authorList>
            <person name="Zhang R.-G."/>
        </authorList>
    </citation>
    <scope>NUCLEOTIDE SEQUENCE</scope>
    <source>
        <strain evidence="1">Huo1</strain>
        <tissue evidence="1">Leaf</tissue>
    </source>
</reference>
<proteinExistence type="predicted"/>
<keyword evidence="2" id="KW-1185">Reference proteome</keyword>
<protein>
    <submittedName>
        <fullName evidence="1">Uncharacterized protein</fullName>
    </submittedName>
</protein>